<accession>A0A9P7YG25</accession>
<evidence type="ECO:0000313" key="2">
    <source>
        <dbReference type="Proteomes" id="UP000824998"/>
    </source>
</evidence>
<sequence length="80" mass="8976">MAPKLESGAPVRKRRSRFMPQFMVTAAVLQALVTIAGAFVGGRGLLRMDIFLTVRTMDKRQRPARVDDLQYAQANRAQDL</sequence>
<reference evidence="1" key="1">
    <citation type="journal article" date="2021" name="IMA Fungus">
        <title>Genomic characterization of three marine fungi, including Emericellopsis atlantica sp. nov. with signatures of a generalist lifestyle and marine biomass degradation.</title>
        <authorList>
            <person name="Hagestad O.C."/>
            <person name="Hou L."/>
            <person name="Andersen J.H."/>
            <person name="Hansen E.H."/>
            <person name="Altermark B."/>
            <person name="Li C."/>
            <person name="Kuhnert E."/>
            <person name="Cox R.J."/>
            <person name="Crous P.W."/>
            <person name="Spatafora J.W."/>
            <person name="Lail K."/>
            <person name="Amirebrahimi M."/>
            <person name="Lipzen A."/>
            <person name="Pangilinan J."/>
            <person name="Andreopoulos W."/>
            <person name="Hayes R.D."/>
            <person name="Ng V."/>
            <person name="Grigoriev I.V."/>
            <person name="Jackson S.A."/>
            <person name="Sutton T.D.S."/>
            <person name="Dobson A.D.W."/>
            <person name="Rama T."/>
        </authorList>
    </citation>
    <scope>NUCLEOTIDE SEQUENCE</scope>
    <source>
        <strain evidence="1">TRa018bII</strain>
    </source>
</reference>
<evidence type="ECO:0000313" key="1">
    <source>
        <dbReference type="EMBL" id="KAG9232971.1"/>
    </source>
</evidence>
<dbReference type="Proteomes" id="UP000824998">
    <property type="component" value="Unassembled WGS sequence"/>
</dbReference>
<gene>
    <name evidence="1" type="ORF">BJ875DRAFT_465308</name>
</gene>
<comment type="caution">
    <text evidence="1">The sequence shown here is derived from an EMBL/GenBank/DDBJ whole genome shotgun (WGS) entry which is preliminary data.</text>
</comment>
<organism evidence="1 2">
    <name type="scientific">Amylocarpus encephaloides</name>
    <dbReference type="NCBI Taxonomy" id="45428"/>
    <lineage>
        <taxon>Eukaryota</taxon>
        <taxon>Fungi</taxon>
        <taxon>Dikarya</taxon>
        <taxon>Ascomycota</taxon>
        <taxon>Pezizomycotina</taxon>
        <taxon>Leotiomycetes</taxon>
        <taxon>Helotiales</taxon>
        <taxon>Helotiales incertae sedis</taxon>
        <taxon>Amylocarpus</taxon>
    </lineage>
</organism>
<protein>
    <submittedName>
        <fullName evidence="1">Uncharacterized protein</fullName>
    </submittedName>
</protein>
<proteinExistence type="predicted"/>
<dbReference type="EMBL" id="MU251521">
    <property type="protein sequence ID" value="KAG9232971.1"/>
    <property type="molecule type" value="Genomic_DNA"/>
</dbReference>
<name>A0A9P7YG25_9HELO</name>
<keyword evidence="2" id="KW-1185">Reference proteome</keyword>
<dbReference type="AlphaFoldDB" id="A0A9P7YG25"/>